<dbReference type="EMBL" id="AZBU02000005">
    <property type="protein sequence ID" value="TKR77354.1"/>
    <property type="molecule type" value="Genomic_DNA"/>
</dbReference>
<keyword evidence="1" id="KW-0732">Signal</keyword>
<dbReference type="PROSITE" id="PS50835">
    <property type="entry name" value="IG_LIKE"/>
    <property type="match status" value="1"/>
</dbReference>
<comment type="caution">
    <text evidence="3">The sequence shown here is derived from an EMBL/GenBank/DDBJ whole genome shotgun (WGS) entry which is preliminary data.</text>
</comment>
<accession>A0A4U5N4U1</accession>
<feature type="signal peptide" evidence="1">
    <location>
        <begin position="1"/>
        <end position="18"/>
    </location>
</feature>
<feature type="chain" id="PRO_5020425038" description="Ig-like domain-containing protein" evidence="1">
    <location>
        <begin position="19"/>
        <end position="283"/>
    </location>
</feature>
<dbReference type="InterPro" id="IPR013783">
    <property type="entry name" value="Ig-like_fold"/>
</dbReference>
<evidence type="ECO:0000313" key="3">
    <source>
        <dbReference type="EMBL" id="TKR77354.1"/>
    </source>
</evidence>
<organism evidence="3 4">
    <name type="scientific">Steinernema carpocapsae</name>
    <name type="common">Entomopathogenic nematode</name>
    <dbReference type="NCBI Taxonomy" id="34508"/>
    <lineage>
        <taxon>Eukaryota</taxon>
        <taxon>Metazoa</taxon>
        <taxon>Ecdysozoa</taxon>
        <taxon>Nematoda</taxon>
        <taxon>Chromadorea</taxon>
        <taxon>Rhabditida</taxon>
        <taxon>Tylenchina</taxon>
        <taxon>Panagrolaimomorpha</taxon>
        <taxon>Strongyloidoidea</taxon>
        <taxon>Steinernematidae</taxon>
        <taxon>Steinernema</taxon>
    </lineage>
</organism>
<gene>
    <name evidence="3" type="ORF">L596_018348</name>
</gene>
<evidence type="ECO:0000313" key="4">
    <source>
        <dbReference type="Proteomes" id="UP000298663"/>
    </source>
</evidence>
<proteinExistence type="predicted"/>
<name>A0A4U5N4U1_STECR</name>
<protein>
    <recommendedName>
        <fullName evidence="2">Ig-like domain-containing protein</fullName>
    </recommendedName>
</protein>
<keyword evidence="4" id="KW-1185">Reference proteome</keyword>
<dbReference type="AlphaFoldDB" id="A0A4U5N4U1"/>
<dbReference type="Gene3D" id="2.60.40.10">
    <property type="entry name" value="Immunoglobulins"/>
    <property type="match status" value="1"/>
</dbReference>
<dbReference type="SUPFAM" id="SSF48726">
    <property type="entry name" value="Immunoglobulin"/>
    <property type="match status" value="1"/>
</dbReference>
<dbReference type="OrthoDB" id="5777381at2759"/>
<evidence type="ECO:0000259" key="2">
    <source>
        <dbReference type="PROSITE" id="PS50835"/>
    </source>
</evidence>
<feature type="domain" description="Ig-like" evidence="2">
    <location>
        <begin position="54"/>
        <end position="143"/>
    </location>
</feature>
<sequence>MLFRFLALLAISVNLGFAGICKSTCQRVDECEIWLESDFSRDKSGVYSMSENGVDISCSFLSLSQSVNIEWQFKGRRDRDWRVSPCDEFAIVTEKCEVNDNFEHNFTKTCTVQLNNLSNSGIYRCKAINEYEKSAVSAETSLHVHGIESLKVIDSGLRYGHPGFIEAEVCANPMPRVHWMSRHHIVGDSHSQGPYAASALKHSRPNRTYSADYSDYCYRNRLIIAHVGHHEAHLSLMVTTEGDSKQMALKDHVPVHGLLKHTKGTTGVSLTSLCVLVVACLLF</sequence>
<reference evidence="3 4" key="2">
    <citation type="journal article" date="2019" name="G3 (Bethesda)">
        <title>Hybrid Assembly of the Genome of the Entomopathogenic Nematode Steinernema carpocapsae Identifies the X-Chromosome.</title>
        <authorList>
            <person name="Serra L."/>
            <person name="Macchietto M."/>
            <person name="Macias-Munoz A."/>
            <person name="McGill C.J."/>
            <person name="Rodriguez I.M."/>
            <person name="Rodriguez B."/>
            <person name="Murad R."/>
            <person name="Mortazavi A."/>
        </authorList>
    </citation>
    <scope>NUCLEOTIDE SEQUENCE [LARGE SCALE GENOMIC DNA]</scope>
    <source>
        <strain evidence="3 4">ALL</strain>
    </source>
</reference>
<dbReference type="InterPro" id="IPR007110">
    <property type="entry name" value="Ig-like_dom"/>
</dbReference>
<dbReference type="InterPro" id="IPR036179">
    <property type="entry name" value="Ig-like_dom_sf"/>
</dbReference>
<reference evidence="3 4" key="1">
    <citation type="journal article" date="2015" name="Genome Biol.">
        <title>Comparative genomics of Steinernema reveals deeply conserved gene regulatory networks.</title>
        <authorList>
            <person name="Dillman A.R."/>
            <person name="Macchietto M."/>
            <person name="Porter C.F."/>
            <person name="Rogers A."/>
            <person name="Williams B."/>
            <person name="Antoshechkin I."/>
            <person name="Lee M.M."/>
            <person name="Goodwin Z."/>
            <person name="Lu X."/>
            <person name="Lewis E.E."/>
            <person name="Goodrich-Blair H."/>
            <person name="Stock S.P."/>
            <person name="Adams B.J."/>
            <person name="Sternberg P.W."/>
            <person name="Mortazavi A."/>
        </authorList>
    </citation>
    <scope>NUCLEOTIDE SEQUENCE [LARGE SCALE GENOMIC DNA]</scope>
    <source>
        <strain evidence="3 4">ALL</strain>
    </source>
</reference>
<evidence type="ECO:0000256" key="1">
    <source>
        <dbReference type="SAM" id="SignalP"/>
    </source>
</evidence>
<dbReference type="Proteomes" id="UP000298663">
    <property type="component" value="Unassembled WGS sequence"/>
</dbReference>